<dbReference type="Proteomes" id="UP000198856">
    <property type="component" value="Unassembled WGS sequence"/>
</dbReference>
<keyword evidence="1" id="KW-0560">Oxidoreductase</keyword>
<dbReference type="InterPro" id="IPR050523">
    <property type="entry name" value="AKR_Detox_Biosynth"/>
</dbReference>
<evidence type="ECO:0000259" key="2">
    <source>
        <dbReference type="Pfam" id="PF00248"/>
    </source>
</evidence>
<gene>
    <name evidence="3" type="ORF">SAMN05216226_101201</name>
</gene>
<dbReference type="RefSeq" id="WP_092698514.1">
    <property type="nucleotide sequence ID" value="NZ_FNFC01000001.1"/>
</dbReference>
<dbReference type="InterPro" id="IPR036812">
    <property type="entry name" value="NAD(P)_OxRdtase_dom_sf"/>
</dbReference>
<protein>
    <submittedName>
        <fullName evidence="3">Predicted oxidoreductase</fullName>
    </submittedName>
</protein>
<dbReference type="PANTHER" id="PTHR43364">
    <property type="entry name" value="NADH-SPECIFIC METHYLGLYOXAL REDUCTASE-RELATED"/>
    <property type="match status" value="1"/>
</dbReference>
<dbReference type="OrthoDB" id="7236at2157"/>
<dbReference type="PANTHER" id="PTHR43364:SF4">
    <property type="entry name" value="NAD(P)-LINKED OXIDOREDUCTASE SUPERFAMILY PROTEIN"/>
    <property type="match status" value="1"/>
</dbReference>
<dbReference type="Gene3D" id="3.20.20.100">
    <property type="entry name" value="NADP-dependent oxidoreductase domain"/>
    <property type="match status" value="1"/>
</dbReference>
<dbReference type="GO" id="GO:0005829">
    <property type="term" value="C:cytosol"/>
    <property type="evidence" value="ECO:0007669"/>
    <property type="project" value="UniProtKB-ARBA"/>
</dbReference>
<dbReference type="AlphaFoldDB" id="A0A1G8RZ30"/>
<evidence type="ECO:0000256" key="1">
    <source>
        <dbReference type="ARBA" id="ARBA00023002"/>
    </source>
</evidence>
<dbReference type="GO" id="GO:0016491">
    <property type="term" value="F:oxidoreductase activity"/>
    <property type="evidence" value="ECO:0007669"/>
    <property type="project" value="UniProtKB-KW"/>
</dbReference>
<proteinExistence type="predicted"/>
<evidence type="ECO:0000313" key="4">
    <source>
        <dbReference type="Proteomes" id="UP000198856"/>
    </source>
</evidence>
<dbReference type="FunFam" id="3.20.20.100:FF:000004">
    <property type="entry name" value="Oxidoreductase, aldo/keto reductase"/>
    <property type="match status" value="1"/>
</dbReference>
<dbReference type="EMBL" id="FNFC01000001">
    <property type="protein sequence ID" value="SDJ22228.1"/>
    <property type="molecule type" value="Genomic_DNA"/>
</dbReference>
<dbReference type="SUPFAM" id="SSF51430">
    <property type="entry name" value="NAD(P)-linked oxidoreductase"/>
    <property type="match status" value="1"/>
</dbReference>
<accession>A0A1G8RZ30</accession>
<keyword evidence="4" id="KW-1185">Reference proteome</keyword>
<evidence type="ECO:0000313" key="3">
    <source>
        <dbReference type="EMBL" id="SDJ22228.1"/>
    </source>
</evidence>
<dbReference type="InterPro" id="IPR023210">
    <property type="entry name" value="NADP_OxRdtase_dom"/>
</dbReference>
<dbReference type="Pfam" id="PF00248">
    <property type="entry name" value="Aldo_ket_red"/>
    <property type="match status" value="1"/>
</dbReference>
<organism evidence="3 4">
    <name type="scientific">Halovenus aranensis</name>
    <dbReference type="NCBI Taxonomy" id="890420"/>
    <lineage>
        <taxon>Archaea</taxon>
        <taxon>Methanobacteriati</taxon>
        <taxon>Methanobacteriota</taxon>
        <taxon>Stenosarchaea group</taxon>
        <taxon>Halobacteria</taxon>
        <taxon>Halobacteriales</taxon>
        <taxon>Haloarculaceae</taxon>
        <taxon>Halovenus</taxon>
    </lineage>
</organism>
<dbReference type="STRING" id="890420.SAMN05216226_101201"/>
<reference evidence="3 4" key="1">
    <citation type="submission" date="2016-10" db="EMBL/GenBank/DDBJ databases">
        <authorList>
            <person name="de Groot N.N."/>
        </authorList>
    </citation>
    <scope>NUCLEOTIDE SEQUENCE [LARGE SCALE GENOMIC DNA]</scope>
    <source>
        <strain evidence="3 4">IBRC-M10015</strain>
    </source>
</reference>
<sequence>MDLDLDTVPMGRTGLEVSEIAFGTWRFGRETAAGNLEISRERGHDLLDTYEAAGGRFIDTANVYGGGVSEEWIGEWMEERNRDEFVIASKIFGSTREDDPNAGGLNRKHVRNQIDVMLDRLGTDYLDVLYIHRWDESTAARELMRTLNSLVEDGKVHYLGASTGRPNGWRIARANEIARQHGWVPFTVTQPRYSLVNREIEAEYMELCRERDIGIAPWSPLAQGFLTGKYERDADMPDDSTASDSDRWEENYLTETNFDVLDEVRDVAEEVGATEAQVALAYQLHHADVTAPIVGARTTDQLEENLRAATVSLSDEQFERLEASKADPYADI</sequence>
<feature type="domain" description="NADP-dependent oxidoreductase" evidence="2">
    <location>
        <begin position="19"/>
        <end position="323"/>
    </location>
</feature>
<name>A0A1G8RZ30_9EURY</name>